<reference evidence="2" key="2">
    <citation type="journal article" date="2021" name="Sci. Rep.">
        <title>The distribution of antibiotic resistance genes in chicken gut microbiota commensals.</title>
        <authorList>
            <person name="Juricova H."/>
            <person name="Matiasovicova J."/>
            <person name="Kubasova T."/>
            <person name="Cejkova D."/>
            <person name="Rychlik I."/>
        </authorList>
    </citation>
    <scope>NUCLEOTIDE SEQUENCE</scope>
    <source>
        <strain evidence="2">An559</strain>
    </source>
</reference>
<reference evidence="2" key="1">
    <citation type="submission" date="2020-08" db="EMBL/GenBank/DDBJ databases">
        <authorList>
            <person name="Cejkova D."/>
            <person name="Kubasova T."/>
            <person name="Jahodarova E."/>
            <person name="Rychlik I."/>
        </authorList>
    </citation>
    <scope>NUCLEOTIDE SEQUENCE</scope>
    <source>
        <strain evidence="2">An559</strain>
    </source>
</reference>
<protein>
    <recommendedName>
        <fullName evidence="4">LTD domain-containing protein</fullName>
    </recommendedName>
</protein>
<keyword evidence="3" id="KW-1185">Reference proteome</keyword>
<organism evidence="2 3">
    <name type="scientific">Merdimmobilis hominis</name>
    <dbReference type="NCBI Taxonomy" id="2897707"/>
    <lineage>
        <taxon>Bacteria</taxon>
        <taxon>Bacillati</taxon>
        <taxon>Bacillota</taxon>
        <taxon>Clostridia</taxon>
        <taxon>Eubacteriales</taxon>
        <taxon>Oscillospiraceae</taxon>
        <taxon>Merdimmobilis</taxon>
    </lineage>
</organism>
<dbReference type="AlphaFoldDB" id="A0A938X8Q7"/>
<evidence type="ECO:0000313" key="2">
    <source>
        <dbReference type="EMBL" id="MBM6921918.1"/>
    </source>
</evidence>
<dbReference type="RefSeq" id="WP_204448292.1">
    <property type="nucleotide sequence ID" value="NZ_JACJKY010000032.1"/>
</dbReference>
<gene>
    <name evidence="2" type="ORF">H6A12_12295</name>
</gene>
<feature type="signal peptide" evidence="1">
    <location>
        <begin position="1"/>
        <end position="27"/>
    </location>
</feature>
<keyword evidence="1" id="KW-0732">Signal</keyword>
<evidence type="ECO:0008006" key="4">
    <source>
        <dbReference type="Google" id="ProtNLM"/>
    </source>
</evidence>
<dbReference type="EMBL" id="JACJKY010000032">
    <property type="protein sequence ID" value="MBM6921918.1"/>
    <property type="molecule type" value="Genomic_DNA"/>
</dbReference>
<accession>A0A938X8Q7</accession>
<name>A0A938X8Q7_9FIRM</name>
<sequence length="872" mass="93626">MKKRKQRAAALALAVLTAATMSVQPVAAQGTDAADASSGGVREGLWLTEIFPNDYDTANNNAYGTKDDRMEFVELTNTTGRDISLNEEYELLYGSSAANAAVDPVLTLDGSSDVTIKAGETAVIWNCRETLENNATVEDFRANYLISDDVTIFMTHHNSGYFALRQTSDAAVVSSYTYVNGTIEKNDGGDICDGLGADLGIPDIGSGMIATGKKSFANPGFVYGDQLGGNSYAPDDLTPDGLYVTEVHPNDANRDAQFGSDANDMMEFVEITNTTSQDIDFNESYQFYYFYKTIKKQLVVATCADAKKLAAGELTSEDLIGKSGITIPAGKSAVLWGYRENQTTYETFPTEEDFRAAYEIPDDVPVYALYGQNGLGNTDRGVAVTRINEDGDTVMQSYYYWNGVTDLKDKKSGELKISAEGPRMGLYKAAQNPSAGTVAAGQISFPEDDGSSPTLTLSTDPYDADAIAVLETGLAEGENLHIPYSYAGTSALPVTYAELFYKTDTMESYEASETTSFAIYNKWYAFVENGYLAGANYVDYYVKFHNAYRTTQTEVRRVDILNKGADQTGIRVSFDGKDVTENAYSGSVYVTAKDFGGLTPSITLGGKAVSTESTLERGTYFVFDHTGIGGYFKNALTTGGDTEETGIIIDTFSKCSTLPADGRLAIPVGAQYFTYEADGSVKITLTLRAATYGSCWEAYTSENNDDFTVSNLMLVLADGTQIMPDTCTGENITTGEDVALNATDTIKVGDSANQYINVETTFTIPADKADTAAQSFLLDTTTLSDGTHTLTASSASNSKTVSFTVNNSEPVEEEEEQMDLSVSLTLDESGSGVAAQVEGNQDASSVTLYRADVIDGVTILEGAGDSDTPPVK</sequence>
<proteinExistence type="predicted"/>
<evidence type="ECO:0000313" key="3">
    <source>
        <dbReference type="Proteomes" id="UP000774750"/>
    </source>
</evidence>
<dbReference type="Proteomes" id="UP000774750">
    <property type="component" value="Unassembled WGS sequence"/>
</dbReference>
<feature type="chain" id="PRO_5038919414" description="LTD domain-containing protein" evidence="1">
    <location>
        <begin position="28"/>
        <end position="872"/>
    </location>
</feature>
<evidence type="ECO:0000256" key="1">
    <source>
        <dbReference type="SAM" id="SignalP"/>
    </source>
</evidence>
<comment type="caution">
    <text evidence="2">The sequence shown here is derived from an EMBL/GenBank/DDBJ whole genome shotgun (WGS) entry which is preliminary data.</text>
</comment>